<feature type="transmembrane region" description="Helical" evidence="1">
    <location>
        <begin position="103"/>
        <end position="126"/>
    </location>
</feature>
<reference evidence="2 3" key="1">
    <citation type="submission" date="2019-01" db="EMBL/GenBank/DDBJ databases">
        <authorList>
            <person name="Chen W.-M."/>
        </authorList>
    </citation>
    <scope>NUCLEOTIDE SEQUENCE [LARGE SCALE GENOMIC DNA]</scope>
    <source>
        <strain evidence="2 3">TLA-22</strain>
    </source>
</reference>
<feature type="transmembrane region" description="Helical" evidence="1">
    <location>
        <begin position="75"/>
        <end position="97"/>
    </location>
</feature>
<feature type="transmembrane region" description="Helical" evidence="1">
    <location>
        <begin position="185"/>
        <end position="207"/>
    </location>
</feature>
<dbReference type="AlphaFoldDB" id="A0A437JEG1"/>
<dbReference type="OrthoDB" id="64737at2"/>
<dbReference type="Proteomes" id="UP000282977">
    <property type="component" value="Unassembled WGS sequence"/>
</dbReference>
<keyword evidence="3" id="KW-1185">Reference proteome</keyword>
<protein>
    <submittedName>
        <fullName evidence="2">DUF1345 domain-containing protein</fullName>
    </submittedName>
</protein>
<evidence type="ECO:0000256" key="1">
    <source>
        <dbReference type="SAM" id="Phobius"/>
    </source>
</evidence>
<dbReference type="InterPro" id="IPR009781">
    <property type="entry name" value="DUF1345"/>
</dbReference>
<keyword evidence="1" id="KW-1133">Transmembrane helix</keyword>
<name>A0A437JEG1_9SPHN</name>
<proteinExistence type="predicted"/>
<feature type="transmembrane region" description="Helical" evidence="1">
    <location>
        <begin position="12"/>
        <end position="30"/>
    </location>
</feature>
<dbReference type="Pfam" id="PF07077">
    <property type="entry name" value="DUF1345"/>
    <property type="match status" value="1"/>
</dbReference>
<dbReference type="RefSeq" id="WP_127689028.1">
    <property type="nucleotide sequence ID" value="NZ_RZUL01000001.1"/>
</dbReference>
<organism evidence="2 3">
    <name type="scientific">Sphingobium algorifonticola</name>
    <dbReference type="NCBI Taxonomy" id="2008318"/>
    <lineage>
        <taxon>Bacteria</taxon>
        <taxon>Pseudomonadati</taxon>
        <taxon>Pseudomonadota</taxon>
        <taxon>Alphaproteobacteria</taxon>
        <taxon>Sphingomonadales</taxon>
        <taxon>Sphingomonadaceae</taxon>
        <taxon>Sphingobium</taxon>
    </lineage>
</organism>
<sequence length="209" mass="22891">MKGERRRLFPWRYGMFLALLALCAPLALMLPWHEAVMAGFDIAAVTFLLSVWPLLDANAEAMRDAARRNDANRGIMLLLTAIVTLVILIAVGVAVTAHDAPKGGAIALLLVTLTLSWIFSNSVYALHYAHICYRDEAQAACQAGMAFPGTDEPDYWDFLYFAFTLGMTFQTSDVTISGTAVRRIVLFHCLAAFIFNLGVIAFTINILGG</sequence>
<accession>A0A437JEG1</accession>
<feature type="transmembrane region" description="Helical" evidence="1">
    <location>
        <begin position="36"/>
        <end position="55"/>
    </location>
</feature>
<comment type="caution">
    <text evidence="2">The sequence shown here is derived from an EMBL/GenBank/DDBJ whole genome shotgun (WGS) entry which is preliminary data.</text>
</comment>
<dbReference type="EMBL" id="RZUL01000001">
    <property type="protein sequence ID" value="RVT43992.1"/>
    <property type="molecule type" value="Genomic_DNA"/>
</dbReference>
<evidence type="ECO:0000313" key="2">
    <source>
        <dbReference type="EMBL" id="RVT43992.1"/>
    </source>
</evidence>
<gene>
    <name evidence="2" type="ORF">ENE74_02365</name>
</gene>
<keyword evidence="1" id="KW-0472">Membrane</keyword>
<evidence type="ECO:0000313" key="3">
    <source>
        <dbReference type="Proteomes" id="UP000282977"/>
    </source>
</evidence>
<keyword evidence="1" id="KW-0812">Transmembrane</keyword>